<dbReference type="GO" id="GO:0042597">
    <property type="term" value="C:periplasmic space"/>
    <property type="evidence" value="ECO:0007669"/>
    <property type="project" value="UniProtKB-SubCell"/>
</dbReference>
<dbReference type="Gene3D" id="3.40.190.10">
    <property type="entry name" value="Periplasmic binding protein-like II"/>
    <property type="match status" value="2"/>
</dbReference>
<keyword evidence="3" id="KW-0762">Sugar transport</keyword>
<keyword evidence="3" id="KW-0813">Transport</keyword>
<gene>
    <name evidence="3" type="ORF">SAMN05421823_107219</name>
</gene>
<proteinExistence type="inferred from homology"/>
<evidence type="ECO:0000313" key="3">
    <source>
        <dbReference type="EMBL" id="SDL67492.1"/>
    </source>
</evidence>
<comment type="similarity">
    <text evidence="2">Belongs to the bacterial solute-binding protein 1 family.</text>
</comment>
<evidence type="ECO:0000256" key="2">
    <source>
        <dbReference type="ARBA" id="ARBA00008520"/>
    </source>
</evidence>
<dbReference type="PANTHER" id="PTHR43649">
    <property type="entry name" value="ARABINOSE-BINDING PROTEIN-RELATED"/>
    <property type="match status" value="1"/>
</dbReference>
<dbReference type="STRING" id="1075417.SAMN05421823_107219"/>
<dbReference type="RefSeq" id="WP_089684609.1">
    <property type="nucleotide sequence ID" value="NZ_FNFO01000007.1"/>
</dbReference>
<organism evidence="3 4">
    <name type="scientific">Catalinimonas alkaloidigena</name>
    <dbReference type="NCBI Taxonomy" id="1075417"/>
    <lineage>
        <taxon>Bacteria</taxon>
        <taxon>Pseudomonadati</taxon>
        <taxon>Bacteroidota</taxon>
        <taxon>Cytophagia</taxon>
        <taxon>Cytophagales</taxon>
        <taxon>Catalimonadaceae</taxon>
        <taxon>Catalinimonas</taxon>
    </lineage>
</organism>
<dbReference type="Proteomes" id="UP000198510">
    <property type="component" value="Unassembled WGS sequence"/>
</dbReference>
<sequence length="385" mass="43363">MATIQLKGITWGHSRGYTPLGAFSQRFSELHPDVEITWKQRTLQEFADFPIEKLTERYDLLIIDHPWVGCADATRCVLPLDEHLSEAYLDDQAQNSVGNSHRSYQYGGHQWGLAIDAATPVASYRADLFEQHQAEVPTTWDALLELASRGNVAVPAIPIDLLMNFYMFCLAHGKTPFSSEEEVIDAETGLQVLDTMGDLYGRVDKTFFSRNPIAVAEVMTRTDDYWYCPFAYGYSNYSRTGYAAQLLTYGDLVDFRPGEKLRSTLGGTGLAVSAFSAHPEWAVRFAEAIVSGPCQSTFYVEHGGQPGHRAAWTSESANQLTHQFFRSTLPALDRAFTRPRYNGYLHFQDHAGDPLHRYLKEGGSPERVLQEINQLYRESRKNAKA</sequence>
<dbReference type="PANTHER" id="PTHR43649:SF12">
    <property type="entry name" value="DIACETYLCHITOBIOSE BINDING PROTEIN DASA"/>
    <property type="match status" value="1"/>
</dbReference>
<accession>A0A1G9LZQ2</accession>
<dbReference type="SUPFAM" id="SSF53850">
    <property type="entry name" value="Periplasmic binding protein-like II"/>
    <property type="match status" value="1"/>
</dbReference>
<dbReference type="OrthoDB" id="9811622at2"/>
<evidence type="ECO:0000313" key="4">
    <source>
        <dbReference type="Proteomes" id="UP000198510"/>
    </source>
</evidence>
<name>A0A1G9LZQ2_9BACT</name>
<dbReference type="InterPro" id="IPR050490">
    <property type="entry name" value="Bact_solute-bd_prot1"/>
</dbReference>
<dbReference type="InterPro" id="IPR006059">
    <property type="entry name" value="SBP"/>
</dbReference>
<evidence type="ECO:0000256" key="1">
    <source>
        <dbReference type="ARBA" id="ARBA00004418"/>
    </source>
</evidence>
<dbReference type="EMBL" id="FNFO01000007">
    <property type="protein sequence ID" value="SDL67492.1"/>
    <property type="molecule type" value="Genomic_DNA"/>
</dbReference>
<comment type="subcellular location">
    <subcellularLocation>
        <location evidence="1">Periplasm</location>
    </subcellularLocation>
</comment>
<dbReference type="AlphaFoldDB" id="A0A1G9LZQ2"/>
<keyword evidence="4" id="KW-1185">Reference proteome</keyword>
<dbReference type="Pfam" id="PF01547">
    <property type="entry name" value="SBP_bac_1"/>
    <property type="match status" value="1"/>
</dbReference>
<reference evidence="3 4" key="1">
    <citation type="submission" date="2016-10" db="EMBL/GenBank/DDBJ databases">
        <authorList>
            <person name="de Groot N.N."/>
        </authorList>
    </citation>
    <scope>NUCLEOTIDE SEQUENCE [LARGE SCALE GENOMIC DNA]</scope>
    <source>
        <strain evidence="3 4">DSM 25186</strain>
    </source>
</reference>
<protein>
    <submittedName>
        <fullName evidence="3">Multiple sugar transport system substrate-binding protein</fullName>
    </submittedName>
</protein>